<dbReference type="AlphaFoldDB" id="A0A6C0HE35"/>
<feature type="domain" description="RING-type" evidence="13">
    <location>
        <begin position="139"/>
        <end position="179"/>
    </location>
</feature>
<name>A0A6C0HE35_9ZZZZ</name>
<dbReference type="SUPFAM" id="SSF57850">
    <property type="entry name" value="RING/U-box"/>
    <property type="match status" value="1"/>
</dbReference>
<comment type="catalytic activity">
    <reaction evidence="1">
        <text>S-ubiquitinyl-[E2 ubiquitin-conjugating enzyme]-L-cysteine + [acceptor protein]-L-lysine = [E2 ubiquitin-conjugating enzyme]-L-cysteine + N(6)-ubiquitinyl-[acceptor protein]-L-lysine.</text>
        <dbReference type="EC" id="2.3.2.27"/>
    </reaction>
</comment>
<sequence>MYSCFRFIIDLTIYGGFIFDVIYMVLMAIANKSTDNFLIIMVFGCIKILFSMLVGHKHIRISTIICISIKFLVELTAIGFSSYCYETTKDVLYIGPIALEFMVCSGILVYLYNFDKWTKLTSEYYWCDNHTDNCKECICSICLESYHDDMIYNLTCNHNFHKECLDDWLKQKKNCPLCRVNIYIE</sequence>
<dbReference type="GO" id="GO:0016020">
    <property type="term" value="C:membrane"/>
    <property type="evidence" value="ECO:0007669"/>
    <property type="project" value="UniProtKB-SubCell"/>
</dbReference>
<reference evidence="14" key="1">
    <citation type="journal article" date="2020" name="Nature">
        <title>Giant virus diversity and host interactions through global metagenomics.</title>
        <authorList>
            <person name="Schulz F."/>
            <person name="Roux S."/>
            <person name="Paez-Espino D."/>
            <person name="Jungbluth S."/>
            <person name="Walsh D.A."/>
            <person name="Denef V.J."/>
            <person name="McMahon K.D."/>
            <person name="Konstantinidis K.T."/>
            <person name="Eloe-Fadrosh E.A."/>
            <person name="Kyrpides N.C."/>
            <person name="Woyke T."/>
        </authorList>
    </citation>
    <scope>NUCLEOTIDE SEQUENCE</scope>
    <source>
        <strain evidence="14">GVMAG-M-3300023179-92</strain>
    </source>
</reference>
<accession>A0A6C0HE35</accession>
<evidence type="ECO:0000256" key="12">
    <source>
        <dbReference type="SAM" id="Phobius"/>
    </source>
</evidence>
<proteinExistence type="predicted"/>
<dbReference type="SMART" id="SM00184">
    <property type="entry name" value="RING"/>
    <property type="match status" value="1"/>
</dbReference>
<dbReference type="GO" id="GO:0006511">
    <property type="term" value="P:ubiquitin-dependent protein catabolic process"/>
    <property type="evidence" value="ECO:0007669"/>
    <property type="project" value="TreeGrafter"/>
</dbReference>
<feature type="transmembrane region" description="Helical" evidence="12">
    <location>
        <begin position="7"/>
        <end position="30"/>
    </location>
</feature>
<keyword evidence="5 12" id="KW-0812">Transmembrane</keyword>
<evidence type="ECO:0000256" key="5">
    <source>
        <dbReference type="ARBA" id="ARBA00022692"/>
    </source>
</evidence>
<dbReference type="PANTHER" id="PTHR45977">
    <property type="entry name" value="TARGET OF ERK KINASE MPK-1"/>
    <property type="match status" value="1"/>
</dbReference>
<evidence type="ECO:0000256" key="9">
    <source>
        <dbReference type="ARBA" id="ARBA00022833"/>
    </source>
</evidence>
<evidence type="ECO:0000259" key="13">
    <source>
        <dbReference type="PROSITE" id="PS50089"/>
    </source>
</evidence>
<dbReference type="InterPro" id="IPR013083">
    <property type="entry name" value="Znf_RING/FYVE/PHD"/>
</dbReference>
<evidence type="ECO:0000256" key="10">
    <source>
        <dbReference type="ARBA" id="ARBA00022989"/>
    </source>
</evidence>
<comment type="subcellular location">
    <subcellularLocation>
        <location evidence="2">Membrane</location>
        <topology evidence="2">Multi-pass membrane protein</topology>
    </subcellularLocation>
</comment>
<keyword evidence="10 12" id="KW-1133">Transmembrane helix</keyword>
<feature type="transmembrane region" description="Helical" evidence="12">
    <location>
        <begin position="92"/>
        <end position="112"/>
    </location>
</feature>
<keyword evidence="7" id="KW-0863">Zinc-finger</keyword>
<evidence type="ECO:0000256" key="7">
    <source>
        <dbReference type="ARBA" id="ARBA00022771"/>
    </source>
</evidence>
<dbReference type="PANTHER" id="PTHR45977:SF4">
    <property type="entry name" value="RING-TYPE DOMAIN-CONTAINING PROTEIN"/>
    <property type="match status" value="1"/>
</dbReference>
<feature type="transmembrane region" description="Helical" evidence="12">
    <location>
        <begin position="36"/>
        <end position="54"/>
    </location>
</feature>
<dbReference type="GO" id="GO:0061630">
    <property type="term" value="F:ubiquitin protein ligase activity"/>
    <property type="evidence" value="ECO:0007669"/>
    <property type="project" value="UniProtKB-EC"/>
</dbReference>
<keyword evidence="11 12" id="KW-0472">Membrane</keyword>
<keyword evidence="9" id="KW-0862">Zinc</keyword>
<dbReference type="InterPro" id="IPR001841">
    <property type="entry name" value="Znf_RING"/>
</dbReference>
<protein>
    <recommendedName>
        <fullName evidence="3">RING-type E3 ubiquitin transferase</fullName>
        <ecNumber evidence="3">2.3.2.27</ecNumber>
    </recommendedName>
</protein>
<dbReference type="PROSITE" id="PS50089">
    <property type="entry name" value="ZF_RING_2"/>
    <property type="match status" value="1"/>
</dbReference>
<evidence type="ECO:0000256" key="8">
    <source>
        <dbReference type="ARBA" id="ARBA00022786"/>
    </source>
</evidence>
<evidence type="ECO:0000256" key="6">
    <source>
        <dbReference type="ARBA" id="ARBA00022723"/>
    </source>
</evidence>
<dbReference type="EMBL" id="MN739934">
    <property type="protein sequence ID" value="QHT78627.1"/>
    <property type="molecule type" value="Genomic_DNA"/>
</dbReference>
<keyword evidence="4" id="KW-0808">Transferase</keyword>
<evidence type="ECO:0000256" key="4">
    <source>
        <dbReference type="ARBA" id="ARBA00022679"/>
    </source>
</evidence>
<dbReference type="GO" id="GO:0016567">
    <property type="term" value="P:protein ubiquitination"/>
    <property type="evidence" value="ECO:0007669"/>
    <property type="project" value="TreeGrafter"/>
</dbReference>
<dbReference type="Gene3D" id="3.30.40.10">
    <property type="entry name" value="Zinc/RING finger domain, C3HC4 (zinc finger)"/>
    <property type="match status" value="1"/>
</dbReference>
<dbReference type="GO" id="GO:0008270">
    <property type="term" value="F:zinc ion binding"/>
    <property type="evidence" value="ECO:0007669"/>
    <property type="project" value="UniProtKB-KW"/>
</dbReference>
<evidence type="ECO:0000256" key="1">
    <source>
        <dbReference type="ARBA" id="ARBA00000900"/>
    </source>
</evidence>
<keyword evidence="6" id="KW-0479">Metal-binding</keyword>
<feature type="transmembrane region" description="Helical" evidence="12">
    <location>
        <begin position="61"/>
        <end position="80"/>
    </location>
</feature>
<evidence type="ECO:0000256" key="3">
    <source>
        <dbReference type="ARBA" id="ARBA00012483"/>
    </source>
</evidence>
<evidence type="ECO:0000313" key="14">
    <source>
        <dbReference type="EMBL" id="QHT78627.1"/>
    </source>
</evidence>
<dbReference type="Pfam" id="PF13639">
    <property type="entry name" value="zf-RING_2"/>
    <property type="match status" value="1"/>
</dbReference>
<evidence type="ECO:0000256" key="2">
    <source>
        <dbReference type="ARBA" id="ARBA00004141"/>
    </source>
</evidence>
<dbReference type="EC" id="2.3.2.27" evidence="3"/>
<evidence type="ECO:0000256" key="11">
    <source>
        <dbReference type="ARBA" id="ARBA00023136"/>
    </source>
</evidence>
<keyword evidence="8" id="KW-0833">Ubl conjugation pathway</keyword>
<organism evidence="14">
    <name type="scientific">viral metagenome</name>
    <dbReference type="NCBI Taxonomy" id="1070528"/>
    <lineage>
        <taxon>unclassified sequences</taxon>
        <taxon>metagenomes</taxon>
        <taxon>organismal metagenomes</taxon>
    </lineage>
</organism>